<dbReference type="AlphaFoldDB" id="A0A0E3BEV3"/>
<comment type="caution">
    <text evidence="1">The sequence shown here is derived from an EMBL/GenBank/DDBJ whole genome shotgun (WGS) entry which is preliminary data.</text>
</comment>
<name>A0A0E3BEV3_9BURK</name>
<protein>
    <submittedName>
        <fullName evidence="1">Uncharacterized protein</fullName>
    </submittedName>
</protein>
<proteinExistence type="predicted"/>
<reference evidence="1 2" key="1">
    <citation type="submission" date="2013-09" db="EMBL/GenBank/DDBJ databases">
        <title>High correlation between genotypes and phenotypes of environmental bacteria Comamonas testosteroni strains.</title>
        <authorList>
            <person name="Liu L."/>
            <person name="Zhu W."/>
            <person name="Xia X."/>
            <person name="Xu B."/>
            <person name="Luo M."/>
            <person name="Wang G."/>
        </authorList>
    </citation>
    <scope>NUCLEOTIDE SEQUENCE [LARGE SCALE GENOMIC DNA]</scope>
    <source>
        <strain evidence="1 2">JL14</strain>
    </source>
</reference>
<sequence length="394" mass="42479">MALMRFSNNAEATTATLLRDSPDWDTYPDDEELANANYLGFEIGAADDPERFHYFSSEVPDGGVQPLTLTHSSQPGVYEVVYLKGRSDRRFTVDRGQEGTLVLPWPIGTKVSANVTAGMLKNLLQDDGRVAATNLNGSVLIGAGVPASASNAPVGRDSFLFRSRARAERLVQFAAYPALHAHMAARAEDRGQYSNDQDLALSHEATGASVHVDIGVPPVWASGASYGQGRVVAPTTPNGYQYWLDLDLHSGIGSFSSDTEPAFTADGYNTALYEGEYPNETFLGNWVPTPMPVRKLSYFRFPLLVTEVGFIGRVNGTLTQAPTVSIGTEAAPTLLANAVALDQLAPEGELSAHRILIPGGGQLLNQLKFTVNQSGVGASVKGRFYWRGIFYSEE</sequence>
<accession>A0A0E3BEV3</accession>
<dbReference type="Proteomes" id="UP000029567">
    <property type="component" value="Unassembled WGS sequence"/>
</dbReference>
<evidence type="ECO:0000313" key="2">
    <source>
        <dbReference type="Proteomes" id="UP000029567"/>
    </source>
</evidence>
<gene>
    <name evidence="1" type="ORF">P245_14430</name>
</gene>
<dbReference type="RefSeq" id="WP_034379941.1">
    <property type="nucleotide sequence ID" value="NZ_AWTN01000094.1"/>
</dbReference>
<dbReference type="EMBL" id="AWTN01000094">
    <property type="protein sequence ID" value="KGG90990.1"/>
    <property type="molecule type" value="Genomic_DNA"/>
</dbReference>
<organism evidence="1 2">
    <name type="scientific">Comamonas thiooxydans</name>
    <dbReference type="NCBI Taxonomy" id="363952"/>
    <lineage>
        <taxon>Bacteria</taxon>
        <taxon>Pseudomonadati</taxon>
        <taxon>Pseudomonadota</taxon>
        <taxon>Betaproteobacteria</taxon>
        <taxon>Burkholderiales</taxon>
        <taxon>Comamonadaceae</taxon>
        <taxon>Comamonas</taxon>
    </lineage>
</organism>
<evidence type="ECO:0000313" key="1">
    <source>
        <dbReference type="EMBL" id="KGG90990.1"/>
    </source>
</evidence>